<dbReference type="InterPro" id="IPR013057">
    <property type="entry name" value="AA_transpt_TM"/>
</dbReference>
<dbReference type="AlphaFoldDB" id="A0A7J6L0U9"/>
<feature type="transmembrane region" description="Helical" evidence="5">
    <location>
        <begin position="222"/>
        <end position="243"/>
    </location>
</feature>
<gene>
    <name evidence="7" type="primary">AAT28_3</name>
    <name evidence="7" type="ORF">FOL46_009319</name>
</gene>
<dbReference type="Proteomes" id="UP000572268">
    <property type="component" value="Unassembled WGS sequence"/>
</dbReference>
<feature type="transmembrane region" description="Helical" evidence="5">
    <location>
        <begin position="197"/>
        <end position="215"/>
    </location>
</feature>
<feature type="transmembrane region" description="Helical" evidence="5">
    <location>
        <begin position="102"/>
        <end position="121"/>
    </location>
</feature>
<comment type="subcellular location">
    <subcellularLocation>
        <location evidence="1">Membrane</location>
        <topology evidence="1">Multi-pass membrane protein</topology>
    </subcellularLocation>
</comment>
<evidence type="ECO:0000259" key="6">
    <source>
        <dbReference type="Pfam" id="PF01490"/>
    </source>
</evidence>
<evidence type="ECO:0000256" key="4">
    <source>
        <dbReference type="ARBA" id="ARBA00023136"/>
    </source>
</evidence>
<name>A0A7J6L0U9_PEROL</name>
<keyword evidence="3 5" id="KW-1133">Transmembrane helix</keyword>
<feature type="domain" description="Amino acid transporter transmembrane" evidence="6">
    <location>
        <begin position="72"/>
        <end position="466"/>
    </location>
</feature>
<feature type="transmembrane region" description="Helical" evidence="5">
    <location>
        <begin position="408"/>
        <end position="431"/>
    </location>
</feature>
<evidence type="ECO:0000256" key="2">
    <source>
        <dbReference type="ARBA" id="ARBA00022692"/>
    </source>
</evidence>
<organism evidence="7 8">
    <name type="scientific">Perkinsus olseni</name>
    <name type="common">Perkinsus atlanticus</name>
    <dbReference type="NCBI Taxonomy" id="32597"/>
    <lineage>
        <taxon>Eukaryota</taxon>
        <taxon>Sar</taxon>
        <taxon>Alveolata</taxon>
        <taxon>Perkinsozoa</taxon>
        <taxon>Perkinsea</taxon>
        <taxon>Perkinsida</taxon>
        <taxon>Perkinsidae</taxon>
        <taxon>Perkinsus</taxon>
    </lineage>
</organism>
<dbReference type="GO" id="GO:0015179">
    <property type="term" value="F:L-amino acid transmembrane transporter activity"/>
    <property type="evidence" value="ECO:0007669"/>
    <property type="project" value="TreeGrafter"/>
</dbReference>
<feature type="transmembrane region" description="Helical" evidence="5">
    <location>
        <begin position="385"/>
        <end position="402"/>
    </location>
</feature>
<dbReference type="EMBL" id="JABANN010000834">
    <property type="protein sequence ID" value="KAF4653193.1"/>
    <property type="molecule type" value="Genomic_DNA"/>
</dbReference>
<evidence type="ECO:0000256" key="1">
    <source>
        <dbReference type="ARBA" id="ARBA00004141"/>
    </source>
</evidence>
<feature type="transmembrane region" description="Helical" evidence="5">
    <location>
        <begin position="301"/>
        <end position="326"/>
    </location>
</feature>
<dbReference type="GO" id="GO:0016020">
    <property type="term" value="C:membrane"/>
    <property type="evidence" value="ECO:0007669"/>
    <property type="project" value="UniProtKB-SubCell"/>
</dbReference>
<evidence type="ECO:0000313" key="8">
    <source>
        <dbReference type="Proteomes" id="UP000572268"/>
    </source>
</evidence>
<accession>A0A7J6L0U9</accession>
<keyword evidence="4 5" id="KW-0472">Membrane</keyword>
<comment type="caution">
    <text evidence="7">The sequence shown here is derived from an EMBL/GenBank/DDBJ whole genome shotgun (WGS) entry which is preliminary data.</text>
</comment>
<dbReference type="Pfam" id="PF01490">
    <property type="entry name" value="Aa_trans"/>
    <property type="match status" value="1"/>
</dbReference>
<sequence>MPELPKTLYDSGDDTVSVDDLVISRTCTPASDLGLHASPVKGMASGSYLDTKEELVKEDDPQPGSSEGFLSPGSAGTATIAVIKATLGAAALSSTFAMVNGGFIFGILLLIMMAILMVYSLEMIVTAIEVSGKTSYAELVPYLFGNAVGYWFQAPIMIFCVGAGSGYLITVTDILSSLFAAVVESDTWYGNLLTKRVYLSLLVLAVVLYPISLVRRMSSLRYLTLVSIFGIFYLGFVGVFLLATEGLSPDFTTNDITFYAPTGWVSCLGAANTFIFAFCNQCNIPDIYMEMSDRSPRKFRIVAAWASSVCLVVYLLISICFTLVYGSEVQSSIILNMNKFIPEGNVVVIIGLVLSAVAYIGTYPFTVYPVRVAVVTILRPKRPELVGVVTVTVVVLLTYIIAACLPDISIILGVVGAISGSILCFLAPGGFNIAVSKSKRLLAPENAKRTGIFIFGCFTLVVGTSVAAFQVLAKRARMHTISSKLRTPSKKVIDQRVRGEFSPSMMRSLRLFMVTFWWVSKSLVQGQPPDPEKWNQACRDVMQRNDSYCMFYKVGPGAVCHGSHPPIPCGPANTSNIPTPLIPAVDECALLDPARGQTVQEHLADDTKKDYVWAKADDVNRCLNSLTITNFNALFTLHNLKYGLTETYAFTDDANGLNKSIQSNTCGFKLHSLDVDIEEFIDDKIREFADVLDPMTPAERRKFYSGSIIAAPFHFALQREFRRLNDGHLRYDTPYGDLYYSMPILFNSHMRNGAQVITLGFTEDLPEFYYAIYGTPVTKHKEGDVNVEADGKPVLQWMQDAVSESGPYLGIYQGPLQRLNRHFLASPEISVDPRFSHPPEGPIRVTFDDGSTETIFWIGELSDYRKSAGADAITAQFYNVLTNWNPLFQRTVKFETEFYQKEGDTLWDFAGDFSAGDYDDGMLDDMLTEKSGRRLRKRSLAASPSATQKAAQWTEGIGYQYSLLYDTVVVSLPDFRPETLGTAGSISDADLWELLRSSGLRSPEQRDSNTVRRVFESWRIRCFNLCTAMVHSTQRG</sequence>
<reference evidence="7 8" key="1">
    <citation type="submission" date="2020-04" db="EMBL/GenBank/DDBJ databases">
        <title>Perkinsus olseni comparative genomics.</title>
        <authorList>
            <person name="Bogema D.R."/>
        </authorList>
    </citation>
    <scope>NUCLEOTIDE SEQUENCE [LARGE SCALE GENOMIC DNA]</scope>
    <source>
        <strain evidence="7">ATCC PRA-31</strain>
    </source>
</reference>
<proteinExistence type="predicted"/>
<feature type="transmembrane region" description="Helical" evidence="5">
    <location>
        <begin position="263"/>
        <end position="280"/>
    </location>
</feature>
<protein>
    <submittedName>
        <fullName evidence="7">Solute carrier 38 member</fullName>
    </submittedName>
</protein>
<evidence type="ECO:0000313" key="7">
    <source>
        <dbReference type="EMBL" id="KAF4653193.1"/>
    </source>
</evidence>
<keyword evidence="2 5" id="KW-0812">Transmembrane</keyword>
<dbReference type="PANTHER" id="PTHR22950">
    <property type="entry name" value="AMINO ACID TRANSPORTER"/>
    <property type="match status" value="1"/>
</dbReference>
<evidence type="ECO:0000256" key="5">
    <source>
        <dbReference type="SAM" id="Phobius"/>
    </source>
</evidence>
<feature type="transmembrane region" description="Helical" evidence="5">
    <location>
        <begin position="452"/>
        <end position="473"/>
    </location>
</feature>
<feature type="transmembrane region" description="Helical" evidence="5">
    <location>
        <begin position="346"/>
        <end position="365"/>
    </location>
</feature>
<evidence type="ECO:0000256" key="3">
    <source>
        <dbReference type="ARBA" id="ARBA00022989"/>
    </source>
</evidence>